<evidence type="ECO:0000313" key="3">
    <source>
        <dbReference type="EMBL" id="KAJ7761357.1"/>
    </source>
</evidence>
<feature type="compositionally biased region" description="Basic and acidic residues" evidence="1">
    <location>
        <begin position="159"/>
        <end position="179"/>
    </location>
</feature>
<reference evidence="3" key="1">
    <citation type="submission" date="2023-03" db="EMBL/GenBank/DDBJ databases">
        <title>Massive genome expansion in bonnet fungi (Mycena s.s.) driven by repeated elements and novel gene families across ecological guilds.</title>
        <authorList>
            <consortium name="Lawrence Berkeley National Laboratory"/>
            <person name="Harder C.B."/>
            <person name="Miyauchi S."/>
            <person name="Viragh M."/>
            <person name="Kuo A."/>
            <person name="Thoen E."/>
            <person name="Andreopoulos B."/>
            <person name="Lu D."/>
            <person name="Skrede I."/>
            <person name="Drula E."/>
            <person name="Henrissat B."/>
            <person name="Morin E."/>
            <person name="Kohler A."/>
            <person name="Barry K."/>
            <person name="LaButti K."/>
            <person name="Morin E."/>
            <person name="Salamov A."/>
            <person name="Lipzen A."/>
            <person name="Mereny Z."/>
            <person name="Hegedus B."/>
            <person name="Baldrian P."/>
            <person name="Stursova M."/>
            <person name="Weitz H."/>
            <person name="Taylor A."/>
            <person name="Grigoriev I.V."/>
            <person name="Nagy L.G."/>
            <person name="Martin F."/>
            <person name="Kauserud H."/>
        </authorList>
    </citation>
    <scope>NUCLEOTIDE SEQUENCE</scope>
    <source>
        <strain evidence="3">CBHHK182m</strain>
    </source>
</reference>
<feature type="chain" id="PRO_5041950724" evidence="2">
    <location>
        <begin position="29"/>
        <end position="213"/>
    </location>
</feature>
<feature type="compositionally biased region" description="Basic and acidic residues" evidence="1">
    <location>
        <begin position="201"/>
        <end position="213"/>
    </location>
</feature>
<dbReference type="EMBL" id="JARKIB010000035">
    <property type="protein sequence ID" value="KAJ7761357.1"/>
    <property type="molecule type" value="Genomic_DNA"/>
</dbReference>
<keyword evidence="4" id="KW-1185">Reference proteome</keyword>
<accession>A0AAD7NIH1</accession>
<dbReference type="Proteomes" id="UP001215598">
    <property type="component" value="Unassembled WGS sequence"/>
</dbReference>
<feature type="signal peptide" evidence="2">
    <location>
        <begin position="1"/>
        <end position="28"/>
    </location>
</feature>
<organism evidence="3 4">
    <name type="scientific">Mycena metata</name>
    <dbReference type="NCBI Taxonomy" id="1033252"/>
    <lineage>
        <taxon>Eukaryota</taxon>
        <taxon>Fungi</taxon>
        <taxon>Dikarya</taxon>
        <taxon>Basidiomycota</taxon>
        <taxon>Agaricomycotina</taxon>
        <taxon>Agaricomycetes</taxon>
        <taxon>Agaricomycetidae</taxon>
        <taxon>Agaricales</taxon>
        <taxon>Marasmiineae</taxon>
        <taxon>Mycenaceae</taxon>
        <taxon>Mycena</taxon>
    </lineage>
</organism>
<feature type="compositionally biased region" description="Gly residues" evidence="1">
    <location>
        <begin position="180"/>
        <end position="194"/>
    </location>
</feature>
<sequence length="213" mass="23193">MQAHAGGERNTMCNKVLWVHLWTVRVAADTEAAGWEGTDKGSGEWISTRFVKTERMVIKNKSKMKKTAVDVDANGKYNKKGGAGYRVTNGCHGARQEQPQRQMKVGVAIKGEDRYTESTIKVIKHKKTPPKKKDTHLKCPRPDPAAFPASAIRCMPLRVEKPREQPHMQGVRREGRGREGAGGVGVNGGSGKEGGSASCRRCGEGEEKGAKGI</sequence>
<proteinExistence type="predicted"/>
<evidence type="ECO:0000256" key="2">
    <source>
        <dbReference type="SAM" id="SignalP"/>
    </source>
</evidence>
<gene>
    <name evidence="3" type="ORF">B0H16DRAFT_1456098</name>
</gene>
<feature type="region of interest" description="Disordered" evidence="1">
    <location>
        <begin position="159"/>
        <end position="213"/>
    </location>
</feature>
<name>A0AAD7NIH1_9AGAR</name>
<dbReference type="AlphaFoldDB" id="A0AAD7NIH1"/>
<comment type="caution">
    <text evidence="3">The sequence shown here is derived from an EMBL/GenBank/DDBJ whole genome shotgun (WGS) entry which is preliminary data.</text>
</comment>
<evidence type="ECO:0000313" key="4">
    <source>
        <dbReference type="Proteomes" id="UP001215598"/>
    </source>
</evidence>
<protein>
    <submittedName>
        <fullName evidence="3">Uncharacterized protein</fullName>
    </submittedName>
</protein>
<evidence type="ECO:0000256" key="1">
    <source>
        <dbReference type="SAM" id="MobiDB-lite"/>
    </source>
</evidence>
<keyword evidence="2" id="KW-0732">Signal</keyword>